<feature type="transmembrane region" description="Helical" evidence="1">
    <location>
        <begin position="107"/>
        <end position="128"/>
    </location>
</feature>
<reference evidence="3" key="1">
    <citation type="submission" date="2016-10" db="EMBL/GenBank/DDBJ databases">
        <authorList>
            <person name="Varghese N."/>
            <person name="Submissions S."/>
        </authorList>
    </citation>
    <scope>NUCLEOTIDE SEQUENCE [LARGE SCALE GENOMIC DNA]</scope>
    <source>
        <strain evidence="3">DSM 17038</strain>
    </source>
</reference>
<sequence>MDTFITFFSYANGGAGLGILALYGVLEVYLSDYYKTKFKNKWIRFGIPAFLAYLGVAIICFILSQDIRVFIYPIVLPVITVLLEVYQSNQKPNPLFPANKDEEKRRYPLRCFDVVFVFVVVFLMHLLLRAVI</sequence>
<dbReference type="STRING" id="341036.SAMN05660649_04207"/>
<organism evidence="2 3">
    <name type="scientific">Desulfotruncus arcticus DSM 17038</name>
    <dbReference type="NCBI Taxonomy" id="1121424"/>
    <lineage>
        <taxon>Bacteria</taxon>
        <taxon>Bacillati</taxon>
        <taxon>Bacillota</taxon>
        <taxon>Clostridia</taxon>
        <taxon>Eubacteriales</taxon>
        <taxon>Desulfallaceae</taxon>
        <taxon>Desulfotruncus</taxon>
    </lineage>
</organism>
<dbReference type="AlphaFoldDB" id="A0A1I2Y375"/>
<feature type="transmembrane region" description="Helical" evidence="1">
    <location>
        <begin position="6"/>
        <end position="30"/>
    </location>
</feature>
<evidence type="ECO:0000313" key="2">
    <source>
        <dbReference type="EMBL" id="SFH18781.1"/>
    </source>
</evidence>
<feature type="transmembrane region" description="Helical" evidence="1">
    <location>
        <begin position="42"/>
        <end position="64"/>
    </location>
</feature>
<accession>A0A1I2Y375</accession>
<dbReference type="EMBL" id="FOOX01000019">
    <property type="protein sequence ID" value="SFH18781.1"/>
    <property type="molecule type" value="Genomic_DNA"/>
</dbReference>
<proteinExistence type="predicted"/>
<dbReference type="RefSeq" id="WP_092474041.1">
    <property type="nucleotide sequence ID" value="NZ_FOOX01000019.1"/>
</dbReference>
<keyword evidence="1" id="KW-0472">Membrane</keyword>
<evidence type="ECO:0000256" key="1">
    <source>
        <dbReference type="SAM" id="Phobius"/>
    </source>
</evidence>
<keyword evidence="1" id="KW-0812">Transmembrane</keyword>
<dbReference type="Proteomes" id="UP000199337">
    <property type="component" value="Unassembled WGS sequence"/>
</dbReference>
<protein>
    <submittedName>
        <fullName evidence="2">Uncharacterized protein</fullName>
    </submittedName>
</protein>
<name>A0A1I2Y375_9FIRM</name>
<gene>
    <name evidence="2" type="ORF">SAMN05660649_04207</name>
</gene>
<keyword evidence="3" id="KW-1185">Reference proteome</keyword>
<keyword evidence="1" id="KW-1133">Transmembrane helix</keyword>
<evidence type="ECO:0000313" key="3">
    <source>
        <dbReference type="Proteomes" id="UP000199337"/>
    </source>
</evidence>
<feature type="transmembrane region" description="Helical" evidence="1">
    <location>
        <begin position="70"/>
        <end position="86"/>
    </location>
</feature>